<accession>C7GA13</accession>
<evidence type="ECO:0000313" key="1">
    <source>
        <dbReference type="EMBL" id="EEV01341.1"/>
    </source>
</evidence>
<dbReference type="Gene3D" id="1.20.1260.10">
    <property type="match status" value="1"/>
</dbReference>
<dbReference type="InterPro" id="IPR012347">
    <property type="entry name" value="Ferritin-like"/>
</dbReference>
<evidence type="ECO:0008006" key="3">
    <source>
        <dbReference type="Google" id="ProtNLM"/>
    </source>
</evidence>
<comment type="caution">
    <text evidence="1">The sequence shown here is derived from an EMBL/GenBank/DDBJ whole genome shotgun (WGS) entry which is preliminary data.</text>
</comment>
<organism evidence="1 2">
    <name type="scientific">Roseburia intestinalis L1-82</name>
    <dbReference type="NCBI Taxonomy" id="536231"/>
    <lineage>
        <taxon>Bacteria</taxon>
        <taxon>Bacillati</taxon>
        <taxon>Bacillota</taxon>
        <taxon>Clostridia</taxon>
        <taxon>Lachnospirales</taxon>
        <taxon>Lachnospiraceae</taxon>
        <taxon>Roseburia</taxon>
    </lineage>
</organism>
<protein>
    <recommendedName>
        <fullName evidence="3">Rubrerythrin diiron-binding domain-containing protein</fullName>
    </recommendedName>
</protein>
<gene>
    <name evidence="1" type="ORF">ROSINTL182_06765</name>
</gene>
<dbReference type="AlphaFoldDB" id="C7GA13"/>
<dbReference type="HOGENOM" id="CLU_168781_4_0_9"/>
<dbReference type="Proteomes" id="UP000004828">
    <property type="component" value="Unassembled WGS sequence"/>
</dbReference>
<dbReference type="SUPFAM" id="SSF47240">
    <property type="entry name" value="Ferritin-like"/>
    <property type="match status" value="1"/>
</dbReference>
<proteinExistence type="predicted"/>
<name>C7GA13_9FIRM</name>
<sequence>MSRRYADDRFKIWRWNMSQLSEKELSVLNDLLTEEDLLIKKFQMLAEHTEDQEISAKFTEISQKHQGHFNSLYAQLS</sequence>
<reference evidence="1 2" key="1">
    <citation type="submission" date="2009-08" db="EMBL/GenBank/DDBJ databases">
        <authorList>
            <person name="Weinstock G."/>
            <person name="Sodergren E."/>
            <person name="Clifton S."/>
            <person name="Fulton L."/>
            <person name="Fulton B."/>
            <person name="Courtney L."/>
            <person name="Fronick C."/>
            <person name="Harrison M."/>
            <person name="Strong C."/>
            <person name="Farmer C."/>
            <person name="Delahaunty K."/>
            <person name="Markovic C."/>
            <person name="Hall O."/>
            <person name="Minx P."/>
            <person name="Tomlinson C."/>
            <person name="Mitreva M."/>
            <person name="Nelson J."/>
            <person name="Hou S."/>
            <person name="Wollam A."/>
            <person name="Pepin K.H."/>
            <person name="Johnson M."/>
            <person name="Bhonagiri V."/>
            <person name="Nash W.E."/>
            <person name="Warren W."/>
            <person name="Chinwalla A."/>
            <person name="Mardis E.R."/>
            <person name="Wilson R.K."/>
        </authorList>
    </citation>
    <scope>NUCLEOTIDE SEQUENCE [LARGE SCALE GENOMIC DNA]</scope>
    <source>
        <strain evidence="1 2">L1-82</strain>
    </source>
</reference>
<dbReference type="EMBL" id="ABYJ02000080">
    <property type="protein sequence ID" value="EEV01341.1"/>
    <property type="molecule type" value="Genomic_DNA"/>
</dbReference>
<dbReference type="InterPro" id="IPR009078">
    <property type="entry name" value="Ferritin-like_SF"/>
</dbReference>
<evidence type="ECO:0000313" key="2">
    <source>
        <dbReference type="Proteomes" id="UP000004828"/>
    </source>
</evidence>